<evidence type="ECO:0000313" key="4">
    <source>
        <dbReference type="EMBL" id="QHI99908.1"/>
    </source>
</evidence>
<dbReference type="PANTHER" id="PTHR43333">
    <property type="entry name" value="2-HACID_DH_C DOMAIN-CONTAINING PROTEIN"/>
    <property type="match status" value="1"/>
</dbReference>
<dbReference type="PANTHER" id="PTHR43333:SF1">
    <property type="entry name" value="D-ISOMER SPECIFIC 2-HYDROXYACID DEHYDROGENASE NAD-BINDING DOMAIN-CONTAINING PROTEIN"/>
    <property type="match status" value="1"/>
</dbReference>
<evidence type="ECO:0000259" key="3">
    <source>
        <dbReference type="Pfam" id="PF02826"/>
    </source>
</evidence>
<gene>
    <name evidence="4" type="ORF">GT347_19130</name>
</gene>
<dbReference type="RefSeq" id="WP_160553719.1">
    <property type="nucleotide sequence ID" value="NZ_CP047650.1"/>
</dbReference>
<dbReference type="EMBL" id="CP047650">
    <property type="protein sequence ID" value="QHI99908.1"/>
    <property type="molecule type" value="Genomic_DNA"/>
</dbReference>
<dbReference type="Gene3D" id="3.40.50.720">
    <property type="entry name" value="NAD(P)-binding Rossmann-like Domain"/>
    <property type="match status" value="2"/>
</dbReference>
<accession>A0A857JAZ2</accession>
<organism evidence="4 5">
    <name type="scientific">Xylophilus rhododendri</name>
    <dbReference type="NCBI Taxonomy" id="2697032"/>
    <lineage>
        <taxon>Bacteria</taxon>
        <taxon>Pseudomonadati</taxon>
        <taxon>Pseudomonadota</taxon>
        <taxon>Betaproteobacteria</taxon>
        <taxon>Burkholderiales</taxon>
        <taxon>Xylophilus</taxon>
    </lineage>
</organism>
<dbReference type="KEGG" id="xyk:GT347_19130"/>
<evidence type="ECO:0000256" key="2">
    <source>
        <dbReference type="ARBA" id="ARBA00023027"/>
    </source>
</evidence>
<evidence type="ECO:0000313" key="5">
    <source>
        <dbReference type="Proteomes" id="UP000464787"/>
    </source>
</evidence>
<dbReference type="SUPFAM" id="SSF51735">
    <property type="entry name" value="NAD(P)-binding Rossmann-fold domains"/>
    <property type="match status" value="1"/>
</dbReference>
<feature type="domain" description="D-isomer specific 2-hydroxyacid dehydrogenase NAD-binding" evidence="3">
    <location>
        <begin position="118"/>
        <end position="284"/>
    </location>
</feature>
<protein>
    <recommendedName>
        <fullName evidence="3">D-isomer specific 2-hydroxyacid dehydrogenase NAD-binding domain-containing protein</fullName>
    </recommendedName>
</protein>
<dbReference type="InterPro" id="IPR036291">
    <property type="entry name" value="NAD(P)-bd_dom_sf"/>
</dbReference>
<dbReference type="Proteomes" id="UP000464787">
    <property type="component" value="Chromosome"/>
</dbReference>
<dbReference type="CDD" id="cd12165">
    <property type="entry name" value="2-Hacid_dh_6"/>
    <property type="match status" value="1"/>
</dbReference>
<keyword evidence="5" id="KW-1185">Reference proteome</keyword>
<dbReference type="SUPFAM" id="SSF52283">
    <property type="entry name" value="Formate/glycerate dehydrogenase catalytic domain-like"/>
    <property type="match status" value="1"/>
</dbReference>
<proteinExistence type="predicted"/>
<dbReference type="GO" id="GO:0016491">
    <property type="term" value="F:oxidoreductase activity"/>
    <property type="evidence" value="ECO:0007669"/>
    <property type="project" value="UniProtKB-KW"/>
</dbReference>
<name>A0A857JAZ2_9BURK</name>
<dbReference type="InterPro" id="IPR006140">
    <property type="entry name" value="D-isomer_DH_NAD-bd"/>
</dbReference>
<keyword evidence="1" id="KW-0560">Oxidoreductase</keyword>
<evidence type="ECO:0000256" key="1">
    <source>
        <dbReference type="ARBA" id="ARBA00023002"/>
    </source>
</evidence>
<keyword evidence="2" id="KW-0520">NAD</keyword>
<dbReference type="Pfam" id="PF02826">
    <property type="entry name" value="2-Hacid_dh_C"/>
    <property type="match status" value="1"/>
</dbReference>
<reference evidence="4 5" key="1">
    <citation type="submission" date="2020-01" db="EMBL/GenBank/DDBJ databases">
        <title>Genome sequencing of strain KACC 21265.</title>
        <authorList>
            <person name="Heo J."/>
            <person name="Kim S.-J."/>
            <person name="Kim J.-S."/>
            <person name="Hong S.-B."/>
            <person name="Kwon S.-W."/>
        </authorList>
    </citation>
    <scope>NUCLEOTIDE SEQUENCE [LARGE SCALE GENOMIC DNA]</scope>
    <source>
        <strain evidence="4 5">KACC 21265</strain>
    </source>
</reference>
<dbReference type="GO" id="GO:0051287">
    <property type="term" value="F:NAD binding"/>
    <property type="evidence" value="ECO:0007669"/>
    <property type="project" value="InterPro"/>
</dbReference>
<sequence>MKIQIVGLHAPHAPRLRKLLGEGYEVEALDAFPAEGAIEADAVIANAITAEQAARLRCRLVQVPGAGCEQVAMQALPAGTTVCNVHGHEVPIAEFTLHAILEHWLQPWLYPARLDAPAWAESYAKRPQHDEACGKTLAIVGFGHIGQEIARRARAFGMHVIAVTRSGKPAAAELVHETVPVSALHDVLPRAHSLVLCCPLDDSTRGLIGAAELRLLPPGALLVNVARAEVVDEEALYLALKEHRLGRAALDVWYRYPKKGQPPVDPSRFPLHELPNVRATPHISAITPALLERRYSFMAANIARLHNGQALQNLVHRAA</sequence>
<dbReference type="AlphaFoldDB" id="A0A857JAZ2"/>